<evidence type="ECO:0000313" key="2">
    <source>
        <dbReference type="Proteomes" id="UP001257277"/>
    </source>
</evidence>
<sequence length="130" mass="15314">MHIEQLRQYCISKKGTTEEFPFDNDTLVFKVMGKMFIMVPLDRWEQRHDVAILKLDPEWALELRASNEGIIGGFQQGRKPDAKYTRTKHWNTVVNNQDVPDNFVKELIDHSYNLVVNGFTRKLKTEFDKL</sequence>
<dbReference type="Proteomes" id="UP001257277">
    <property type="component" value="Unassembled WGS sequence"/>
</dbReference>
<proteinExistence type="predicted"/>
<gene>
    <name evidence="1" type="ORF">RQM59_08075</name>
</gene>
<dbReference type="PANTHER" id="PTHR35145">
    <property type="entry name" value="CYTOPLASMIC PROTEIN-RELATED"/>
    <property type="match status" value="1"/>
</dbReference>
<comment type="caution">
    <text evidence="1">The sequence shown here is derived from an EMBL/GenBank/DDBJ whole genome shotgun (WGS) entry which is preliminary data.</text>
</comment>
<dbReference type="InterPro" id="IPR058532">
    <property type="entry name" value="YjbR/MT2646/Rv2570-like"/>
</dbReference>
<dbReference type="EMBL" id="JAVTTO010000003">
    <property type="protein sequence ID" value="MDT7832333.1"/>
    <property type="molecule type" value="Genomic_DNA"/>
</dbReference>
<dbReference type="Pfam" id="PF04237">
    <property type="entry name" value="YjbR"/>
    <property type="match status" value="1"/>
</dbReference>
<protein>
    <submittedName>
        <fullName evidence="1">MmcQ/YjbR family DNA-binding protein</fullName>
    </submittedName>
</protein>
<accession>A0ABU3LFX8</accession>
<evidence type="ECO:0000313" key="1">
    <source>
        <dbReference type="EMBL" id="MDT7832333.1"/>
    </source>
</evidence>
<dbReference type="PANTHER" id="PTHR35145:SF1">
    <property type="entry name" value="CYTOPLASMIC PROTEIN"/>
    <property type="match status" value="1"/>
</dbReference>
<name>A0ABU3LFX8_9FLAO</name>
<reference evidence="1 2" key="1">
    <citation type="submission" date="2023-09" db="EMBL/GenBank/DDBJ databases">
        <title>Novel taxa isolated from Blanes Bay.</title>
        <authorList>
            <person name="Rey-Velasco X."/>
            <person name="Lucena T."/>
        </authorList>
    </citation>
    <scope>NUCLEOTIDE SEQUENCE [LARGE SCALE GENOMIC DNA]</scope>
    <source>
        <strain evidence="1 2">S356</strain>
    </source>
</reference>
<keyword evidence="2" id="KW-1185">Reference proteome</keyword>
<dbReference type="RefSeq" id="WP_349241593.1">
    <property type="nucleotide sequence ID" value="NZ_JAVTTO010000003.1"/>
</dbReference>
<organism evidence="1 2">
    <name type="scientific">Asprobacillus argus</name>
    <dbReference type="NCBI Taxonomy" id="3076534"/>
    <lineage>
        <taxon>Bacteria</taxon>
        <taxon>Pseudomonadati</taxon>
        <taxon>Bacteroidota</taxon>
        <taxon>Flavobacteriia</taxon>
        <taxon>Flavobacteriales</taxon>
        <taxon>Flavobacteriaceae</taxon>
        <taxon>Asprobacillus</taxon>
    </lineage>
</organism>
<dbReference type="Gene3D" id="3.90.1150.30">
    <property type="match status" value="1"/>
</dbReference>
<dbReference type="SUPFAM" id="SSF142906">
    <property type="entry name" value="YjbR-like"/>
    <property type="match status" value="1"/>
</dbReference>
<dbReference type="InterPro" id="IPR038056">
    <property type="entry name" value="YjbR-like_sf"/>
</dbReference>
<keyword evidence="1" id="KW-0238">DNA-binding</keyword>
<dbReference type="InterPro" id="IPR007351">
    <property type="entry name" value="YjbR"/>
</dbReference>
<dbReference type="GO" id="GO:0003677">
    <property type="term" value="F:DNA binding"/>
    <property type="evidence" value="ECO:0007669"/>
    <property type="project" value="UniProtKB-KW"/>
</dbReference>